<dbReference type="InterPro" id="IPR011545">
    <property type="entry name" value="DEAD/DEAH_box_helicase_dom"/>
</dbReference>
<evidence type="ECO:0000256" key="13">
    <source>
        <dbReference type="PROSITE-ProRule" id="PRU00552"/>
    </source>
</evidence>
<feature type="domain" description="Helicase ATP-binding" evidence="15">
    <location>
        <begin position="593"/>
        <end position="771"/>
    </location>
</feature>
<dbReference type="GO" id="GO:0003676">
    <property type="term" value="F:nucleic acid binding"/>
    <property type="evidence" value="ECO:0007669"/>
    <property type="project" value="InterPro"/>
</dbReference>
<keyword evidence="6 18" id="KW-0347">Helicase</keyword>
<feature type="compositionally biased region" description="Polar residues" evidence="14">
    <location>
        <begin position="228"/>
        <end position="242"/>
    </location>
</feature>
<keyword evidence="9" id="KW-0539">Nucleus</keyword>
<dbReference type="Proteomes" id="UP000184330">
    <property type="component" value="Unassembled WGS sequence"/>
</dbReference>
<dbReference type="PROSITE" id="PS51194">
    <property type="entry name" value="HELICASE_CTER"/>
    <property type="match status" value="1"/>
</dbReference>
<dbReference type="SUPFAM" id="SSF52540">
    <property type="entry name" value="P-loop containing nucleoside triphosphate hydrolases"/>
    <property type="match status" value="1"/>
</dbReference>
<name>A0A1L7X7U1_9HELO</name>
<dbReference type="InterPro" id="IPR001650">
    <property type="entry name" value="Helicase_C-like"/>
</dbReference>
<dbReference type="CDD" id="cd17953">
    <property type="entry name" value="DEADc_DDX46"/>
    <property type="match status" value="1"/>
</dbReference>
<dbReference type="Pfam" id="PF00271">
    <property type="entry name" value="Helicase_C"/>
    <property type="match status" value="1"/>
</dbReference>
<dbReference type="PROSITE" id="PS51192">
    <property type="entry name" value="HELICASE_ATP_BIND_1"/>
    <property type="match status" value="1"/>
</dbReference>
<evidence type="ECO:0000313" key="19">
    <source>
        <dbReference type="Proteomes" id="UP000184330"/>
    </source>
</evidence>
<dbReference type="OrthoDB" id="196131at2759"/>
<feature type="region of interest" description="Disordered" evidence="14">
    <location>
        <begin position="200"/>
        <end position="254"/>
    </location>
</feature>
<feature type="short sequence motif" description="Q motif" evidence="13">
    <location>
        <begin position="562"/>
        <end position="590"/>
    </location>
</feature>
<feature type="region of interest" description="Disordered" evidence="14">
    <location>
        <begin position="949"/>
        <end position="1003"/>
    </location>
</feature>
<organism evidence="18 19">
    <name type="scientific">Phialocephala subalpina</name>
    <dbReference type="NCBI Taxonomy" id="576137"/>
    <lineage>
        <taxon>Eukaryota</taxon>
        <taxon>Fungi</taxon>
        <taxon>Dikarya</taxon>
        <taxon>Ascomycota</taxon>
        <taxon>Pezizomycotina</taxon>
        <taxon>Leotiomycetes</taxon>
        <taxon>Helotiales</taxon>
        <taxon>Mollisiaceae</taxon>
        <taxon>Phialocephala</taxon>
        <taxon>Phialocephala fortinii species complex</taxon>
    </lineage>
</organism>
<evidence type="ECO:0000256" key="1">
    <source>
        <dbReference type="ARBA" id="ARBA00004123"/>
    </source>
</evidence>
<dbReference type="GO" id="GO:1990446">
    <property type="term" value="F:U1 snRNP binding"/>
    <property type="evidence" value="ECO:0007669"/>
    <property type="project" value="EnsemblFungi"/>
</dbReference>
<reference evidence="18 19" key="1">
    <citation type="submission" date="2016-03" db="EMBL/GenBank/DDBJ databases">
        <authorList>
            <person name="Ploux O."/>
        </authorList>
    </citation>
    <scope>NUCLEOTIDE SEQUENCE [LARGE SCALE GENOMIC DNA]</scope>
    <source>
        <strain evidence="18 19">UAMH 11012</strain>
    </source>
</reference>
<feature type="compositionally biased region" description="Basic and acidic residues" evidence="14">
    <location>
        <begin position="968"/>
        <end position="981"/>
    </location>
</feature>
<keyword evidence="3" id="KW-0507">mRNA processing</keyword>
<dbReference type="GO" id="GO:1903241">
    <property type="term" value="P:U2-type prespliceosome assembly"/>
    <property type="evidence" value="ECO:0007669"/>
    <property type="project" value="EnsemblFungi"/>
</dbReference>
<keyword evidence="5" id="KW-0378">Hydrolase</keyword>
<keyword evidence="19" id="KW-1185">Reference proteome</keyword>
<dbReference type="InterPro" id="IPR056149">
    <property type="entry name" value="PRP5/DDX46/KHDC4_KH"/>
</dbReference>
<dbReference type="Pfam" id="PF00270">
    <property type="entry name" value="DEAD"/>
    <property type="match status" value="1"/>
</dbReference>
<evidence type="ECO:0000256" key="4">
    <source>
        <dbReference type="ARBA" id="ARBA00022741"/>
    </source>
</evidence>
<dbReference type="STRING" id="576137.A0A1L7X7U1"/>
<evidence type="ECO:0000256" key="3">
    <source>
        <dbReference type="ARBA" id="ARBA00022664"/>
    </source>
</evidence>
<dbReference type="EMBL" id="FJOG01000017">
    <property type="protein sequence ID" value="CZR61083.1"/>
    <property type="molecule type" value="Genomic_DNA"/>
</dbReference>
<dbReference type="SMART" id="SM00490">
    <property type="entry name" value="HELICc"/>
    <property type="match status" value="1"/>
</dbReference>
<comment type="function">
    <text evidence="10">ATP-dependent RNA helicase involved spliceosome assembly and in nuclear splicing. Catalyzes an ATP-dependent conformational change of U2 snRNP. Bridges U1 and U2 snRNPs and enables stable U2 snRNP association with intron RNA.</text>
</comment>
<sequence length="1194" mass="132121">MARHRDSRSPSPAGSQHSSKRLKREEDGRRDRDWRDDARGSRRRSRSRSADRRHRDRDIPRRRDRSVDRREDDYYRSGRRDRSRDRRDRFDRERSPDRRRRRSRDREYRDRRDDSYDRPPRRREDSTDSWSRSRGDADSRKPSTKPDAAKPSEVCTQHLRLMAQVADKRLQTAKPSASAAQTEADKKAERLAKLEAWKKKMAEDKERKEKDLAAGGARKLLDDIDQKANASPSLDSPASPNTPKDVASPAPYAGKFDPKAIAKKAVANSSSINTLGKDLPLKELTKASATLPSSVKGLQADKKPTAFNSTSKVSALPKARGNLSAFGLGGKSTDHEKSSKRTLDFGEDEGARKKLEKLPTLPLANTEDEDAALANGVEEEDDGDVDMEGAGTEEEAAAAARAAAEKREERLQEENKMAEEPVEVPQETNGDTKMEEDDDIDPLDAFMDQMGDPFAAPKATSFNKIKGKNLQQEPEPLFGDDDVDLKALDADPDDILAMASKARKKKELPTINYAKLDLEPFRKDFYTEPAELADMSEAELADLRLELDGIKVAGKNVPKPVQKWSQCGLNVQSLEVIRRLGYERPTAIQMQAVPAIMSGRDVIGVAKTGSGKTIAFLLPMFRHIRDQRPLEGSDGPISLIMTPTRELATQIHKECKPFLKAMNLRAVCAYGGAPIKDQIADLKRGAEIIVCTPGRMIDLLAANSGRVTNLRRVTYVVLDEADRMFDMGFEPQVMKIFANIRPNRQTILFSATMPRIMDALAKKTLQDPVEITVGGRSIVAPEITQIVEVREEKEKFHRLLELLGELYDKDEDARTLIFVDRQEKADDLLKDLMRKGYPCMSIHGGKDQIDRDSTIDDFKAGVVPIMIATSVAARGLDVKQLKLVVNFDAPNHLEDYVHRAGRTGRAGNTGTAVTFVTEDQEQYSVGIAKALEQSGQPVPERLNEMRKSFRDKVKTGKMKDSSGFGGKGLERLDAEREAARMRERKTHKTDGDDEEEKEDKTGDDDIVLKAASTVQSATAAPAAQLFGVPKGIDLDGKITVHRTETAAPGGSGSKNPLDKVTSAIDAINARLNKTGQLRSGVPIDNKGPDAGAFHATLEINDFPQKARWAVTNRTNVAKILEATGTSITTKGSFYPAGKDVQPGGDPKLYILVEGDTEVVVTNAMRELMRLLKEGTMAAADAEGRAPASGRYTVT</sequence>
<keyword evidence="4" id="KW-0547">Nucleotide-binding</keyword>
<feature type="compositionally biased region" description="Acidic residues" evidence="14">
    <location>
        <begin position="991"/>
        <end position="1003"/>
    </location>
</feature>
<feature type="compositionally biased region" description="Basic and acidic residues" evidence="14">
    <location>
        <begin position="403"/>
        <end position="419"/>
    </location>
</feature>
<dbReference type="PROSITE" id="PS00039">
    <property type="entry name" value="DEAD_ATP_HELICASE"/>
    <property type="match status" value="1"/>
</dbReference>
<feature type="compositionally biased region" description="Acidic residues" evidence="14">
    <location>
        <begin position="366"/>
        <end position="396"/>
    </location>
</feature>
<feature type="compositionally biased region" description="Basic and acidic residues" evidence="14">
    <location>
        <begin position="104"/>
        <end position="141"/>
    </location>
</feature>
<dbReference type="GO" id="GO:0003724">
    <property type="term" value="F:RNA helicase activity"/>
    <property type="evidence" value="ECO:0007669"/>
    <property type="project" value="UniProtKB-EC"/>
</dbReference>
<proteinExistence type="inferred from homology"/>
<dbReference type="EC" id="3.6.4.13" evidence="2"/>
<evidence type="ECO:0000259" key="15">
    <source>
        <dbReference type="PROSITE" id="PS51192"/>
    </source>
</evidence>
<evidence type="ECO:0000256" key="5">
    <source>
        <dbReference type="ARBA" id="ARBA00022801"/>
    </source>
</evidence>
<dbReference type="GO" id="GO:0016887">
    <property type="term" value="F:ATP hydrolysis activity"/>
    <property type="evidence" value="ECO:0007669"/>
    <property type="project" value="EnsemblFungi"/>
</dbReference>
<evidence type="ECO:0000256" key="9">
    <source>
        <dbReference type="ARBA" id="ARBA00023242"/>
    </source>
</evidence>
<dbReference type="CDD" id="cd18787">
    <property type="entry name" value="SF2_C_DEAD"/>
    <property type="match status" value="1"/>
</dbReference>
<dbReference type="Pfam" id="PF23469">
    <property type="entry name" value="KH_12"/>
    <property type="match status" value="1"/>
</dbReference>
<dbReference type="SMART" id="SM00487">
    <property type="entry name" value="DEXDc"/>
    <property type="match status" value="1"/>
</dbReference>
<evidence type="ECO:0000256" key="11">
    <source>
        <dbReference type="ARBA" id="ARBA00038511"/>
    </source>
</evidence>
<comment type="catalytic activity">
    <reaction evidence="12">
        <text>ATP + H2O = ADP + phosphate + H(+)</text>
        <dbReference type="Rhea" id="RHEA:13065"/>
        <dbReference type="ChEBI" id="CHEBI:15377"/>
        <dbReference type="ChEBI" id="CHEBI:15378"/>
        <dbReference type="ChEBI" id="CHEBI:30616"/>
        <dbReference type="ChEBI" id="CHEBI:43474"/>
        <dbReference type="ChEBI" id="CHEBI:456216"/>
        <dbReference type="EC" id="3.6.4.13"/>
    </reaction>
</comment>
<keyword evidence="8" id="KW-0508">mRNA splicing</keyword>
<feature type="region of interest" description="Disordered" evidence="14">
    <location>
        <begin position="322"/>
        <end position="439"/>
    </location>
</feature>
<comment type="subcellular location">
    <subcellularLocation>
        <location evidence="1">Nucleus</location>
    </subcellularLocation>
</comment>
<feature type="region of interest" description="Disordered" evidence="14">
    <location>
        <begin position="1"/>
        <end position="188"/>
    </location>
</feature>
<feature type="compositionally biased region" description="Basic residues" evidence="14">
    <location>
        <begin position="41"/>
        <end position="55"/>
    </location>
</feature>
<gene>
    <name evidence="18" type="ORF">PAC_10979</name>
</gene>
<comment type="similarity">
    <text evidence="11">Belongs to the DEAD box helicase family. DDX46/PRP5 subfamily.</text>
</comment>
<dbReference type="AlphaFoldDB" id="A0A1L7X7U1"/>
<evidence type="ECO:0000313" key="18">
    <source>
        <dbReference type="EMBL" id="CZR61083.1"/>
    </source>
</evidence>
<protein>
    <recommendedName>
        <fullName evidence="2">RNA helicase</fullName>
        <ecNumber evidence="2">3.6.4.13</ecNumber>
    </recommendedName>
</protein>
<dbReference type="InterPro" id="IPR014001">
    <property type="entry name" value="Helicase_ATP-bd"/>
</dbReference>
<evidence type="ECO:0000256" key="2">
    <source>
        <dbReference type="ARBA" id="ARBA00012552"/>
    </source>
</evidence>
<dbReference type="Gene3D" id="3.40.50.300">
    <property type="entry name" value="P-loop containing nucleotide triphosphate hydrolases"/>
    <property type="match status" value="2"/>
</dbReference>
<evidence type="ECO:0000256" key="7">
    <source>
        <dbReference type="ARBA" id="ARBA00022840"/>
    </source>
</evidence>
<evidence type="ECO:0000259" key="16">
    <source>
        <dbReference type="PROSITE" id="PS51194"/>
    </source>
</evidence>
<evidence type="ECO:0000256" key="12">
    <source>
        <dbReference type="ARBA" id="ARBA00047984"/>
    </source>
</evidence>
<evidence type="ECO:0000256" key="6">
    <source>
        <dbReference type="ARBA" id="ARBA00022806"/>
    </source>
</evidence>
<feature type="domain" description="DEAD-box RNA helicase Q" evidence="17">
    <location>
        <begin position="562"/>
        <end position="590"/>
    </location>
</feature>
<dbReference type="GO" id="GO:1990447">
    <property type="term" value="F:U2 snRNP binding"/>
    <property type="evidence" value="ECO:0007669"/>
    <property type="project" value="EnsemblFungi"/>
</dbReference>
<dbReference type="FunFam" id="3.40.50.300:FF:000079">
    <property type="entry name" value="probable ATP-dependent RNA helicase DDX17"/>
    <property type="match status" value="1"/>
</dbReference>
<evidence type="ECO:0000256" key="8">
    <source>
        <dbReference type="ARBA" id="ARBA00023187"/>
    </source>
</evidence>
<evidence type="ECO:0000256" key="14">
    <source>
        <dbReference type="SAM" id="MobiDB-lite"/>
    </source>
</evidence>
<evidence type="ECO:0000259" key="17">
    <source>
        <dbReference type="PROSITE" id="PS51195"/>
    </source>
</evidence>
<accession>A0A1L7X7U1</accession>
<feature type="compositionally biased region" description="Basic and acidic residues" evidence="14">
    <location>
        <begin position="200"/>
        <end position="212"/>
    </location>
</feature>
<keyword evidence="7" id="KW-0067">ATP-binding</keyword>
<feature type="compositionally biased region" description="Basic and acidic residues" evidence="14">
    <location>
        <begin position="332"/>
        <end position="357"/>
    </location>
</feature>
<feature type="domain" description="Helicase C-terminal" evidence="16">
    <location>
        <begin position="782"/>
        <end position="946"/>
    </location>
</feature>
<dbReference type="GO" id="GO:0071004">
    <property type="term" value="C:U2-type prespliceosome"/>
    <property type="evidence" value="ECO:0007669"/>
    <property type="project" value="EnsemblFungi"/>
</dbReference>
<dbReference type="GO" id="GO:0005524">
    <property type="term" value="F:ATP binding"/>
    <property type="evidence" value="ECO:0007669"/>
    <property type="project" value="UniProtKB-KW"/>
</dbReference>
<feature type="compositionally biased region" description="Basic and acidic residues" evidence="14">
    <location>
        <begin position="949"/>
        <end position="960"/>
    </location>
</feature>
<dbReference type="PANTHER" id="PTHR47958">
    <property type="entry name" value="ATP-DEPENDENT RNA HELICASE DBP3"/>
    <property type="match status" value="1"/>
</dbReference>
<dbReference type="InterPro" id="IPR000629">
    <property type="entry name" value="RNA-helicase_DEAD-box_CS"/>
</dbReference>
<dbReference type="InterPro" id="IPR014014">
    <property type="entry name" value="RNA_helicase_DEAD_Q_motif"/>
</dbReference>
<evidence type="ECO:0000256" key="10">
    <source>
        <dbReference type="ARBA" id="ARBA00037330"/>
    </source>
</evidence>
<feature type="compositionally biased region" description="Basic and acidic residues" evidence="14">
    <location>
        <begin position="56"/>
        <end position="96"/>
    </location>
</feature>
<dbReference type="PROSITE" id="PS51195">
    <property type="entry name" value="Q_MOTIF"/>
    <property type="match status" value="1"/>
</dbReference>
<dbReference type="InterPro" id="IPR027417">
    <property type="entry name" value="P-loop_NTPase"/>
</dbReference>
<feature type="compositionally biased region" description="Basic and acidic residues" evidence="14">
    <location>
        <begin position="23"/>
        <end position="40"/>
    </location>
</feature>